<evidence type="ECO:0000256" key="2">
    <source>
        <dbReference type="ARBA" id="ARBA00005236"/>
    </source>
</evidence>
<dbReference type="PANTHER" id="PTHR30489">
    <property type="entry name" value="LIPOPROTEIN-RELEASING SYSTEM TRANSMEMBRANE PROTEIN LOLE"/>
    <property type="match status" value="1"/>
</dbReference>
<evidence type="ECO:0000256" key="1">
    <source>
        <dbReference type="ARBA" id="ARBA00004651"/>
    </source>
</evidence>
<keyword evidence="4 7" id="KW-0812">Transmembrane</keyword>
<feature type="transmembrane region" description="Helical" evidence="7">
    <location>
        <begin position="274"/>
        <end position="293"/>
    </location>
</feature>
<evidence type="ECO:0000256" key="7">
    <source>
        <dbReference type="SAM" id="Phobius"/>
    </source>
</evidence>
<dbReference type="Pfam" id="PF02687">
    <property type="entry name" value="FtsX"/>
    <property type="match status" value="1"/>
</dbReference>
<feature type="transmembrane region" description="Helical" evidence="7">
    <location>
        <begin position="366"/>
        <end position="388"/>
    </location>
</feature>
<dbReference type="STRING" id="1963862.B4O97_12440"/>
<evidence type="ECO:0000259" key="8">
    <source>
        <dbReference type="Pfam" id="PF02687"/>
    </source>
</evidence>
<dbReference type="Proteomes" id="UP000192343">
    <property type="component" value="Unassembled WGS sequence"/>
</dbReference>
<keyword evidence="3" id="KW-1003">Cell membrane</keyword>
<keyword evidence="5 7" id="KW-1133">Transmembrane helix</keyword>
<evidence type="ECO:0000256" key="5">
    <source>
        <dbReference type="ARBA" id="ARBA00022989"/>
    </source>
</evidence>
<proteinExistence type="inferred from homology"/>
<evidence type="ECO:0000256" key="6">
    <source>
        <dbReference type="ARBA" id="ARBA00023136"/>
    </source>
</evidence>
<dbReference type="AlphaFoldDB" id="A0A1Y1RXE6"/>
<dbReference type="Pfam" id="PF12704">
    <property type="entry name" value="MacB_PCD"/>
    <property type="match status" value="1"/>
</dbReference>
<organism evidence="10 11">
    <name type="scientific">Marispirochaeta aestuarii</name>
    <dbReference type="NCBI Taxonomy" id="1963862"/>
    <lineage>
        <taxon>Bacteria</taxon>
        <taxon>Pseudomonadati</taxon>
        <taxon>Spirochaetota</taxon>
        <taxon>Spirochaetia</taxon>
        <taxon>Spirochaetales</taxon>
        <taxon>Spirochaetaceae</taxon>
        <taxon>Marispirochaeta</taxon>
    </lineage>
</organism>
<reference evidence="10 11" key="1">
    <citation type="submission" date="2017-03" db="EMBL/GenBank/DDBJ databases">
        <title>Draft Genome sequence of Marispirochaeta sp. strain JC444.</title>
        <authorList>
            <person name="Shivani Y."/>
            <person name="Subhash Y."/>
            <person name="Sasikala C."/>
            <person name="Ramana C."/>
        </authorList>
    </citation>
    <scope>NUCLEOTIDE SEQUENCE [LARGE SCALE GENOMIC DNA]</scope>
    <source>
        <strain evidence="10 11">JC444</strain>
    </source>
</reference>
<keyword evidence="6 7" id="KW-0472">Membrane</keyword>
<dbReference type="OrthoDB" id="356343at2"/>
<dbReference type="RefSeq" id="WP_083051257.1">
    <property type="nucleotide sequence ID" value="NZ_CAXXQO010000004.1"/>
</dbReference>
<dbReference type="InterPro" id="IPR025857">
    <property type="entry name" value="MacB_PCD"/>
</dbReference>
<feature type="domain" description="MacB-like periplasmic core" evidence="9">
    <location>
        <begin position="28"/>
        <end position="239"/>
    </location>
</feature>
<accession>A0A1Y1RXE6</accession>
<keyword evidence="11" id="KW-1185">Reference proteome</keyword>
<dbReference type="EMBL" id="MWQY01000013">
    <property type="protein sequence ID" value="ORC34444.1"/>
    <property type="molecule type" value="Genomic_DNA"/>
</dbReference>
<gene>
    <name evidence="10" type="ORF">B4O97_12440</name>
</gene>
<dbReference type="GO" id="GO:0044874">
    <property type="term" value="P:lipoprotein localization to outer membrane"/>
    <property type="evidence" value="ECO:0007669"/>
    <property type="project" value="TreeGrafter"/>
</dbReference>
<protein>
    <recommendedName>
        <fullName evidence="12">ABC3 transporter permease protein domain-containing protein</fullName>
    </recommendedName>
</protein>
<dbReference type="InterPro" id="IPR051447">
    <property type="entry name" value="Lipoprotein-release_system"/>
</dbReference>
<comment type="similarity">
    <text evidence="2">Belongs to the ABC-4 integral membrane protein family. LolC/E subfamily.</text>
</comment>
<feature type="transmembrane region" description="Helical" evidence="7">
    <location>
        <begin position="23"/>
        <end position="48"/>
    </location>
</feature>
<dbReference type="GO" id="GO:0098797">
    <property type="term" value="C:plasma membrane protein complex"/>
    <property type="evidence" value="ECO:0007669"/>
    <property type="project" value="TreeGrafter"/>
</dbReference>
<evidence type="ECO:0008006" key="12">
    <source>
        <dbReference type="Google" id="ProtNLM"/>
    </source>
</evidence>
<sequence length="434" mass="46989">MNRIGWVLFVARRYRRERRSGKASAAGFLSTAGIALGVITLVVVIGVMNGFQLGFIEDILEIRSFDLQVSSLDMDTALRAADSARTLSSVRTALPFLETQTLVQGRFSEFEAVVLRGLPSDTEELDPGLVSQLSMDRGEFDLAGGLVLGGELARALGVRIGDTVTLAALTGDGFAGLVPASRELPVTGTFTSGFYEYDRGLAFTSLDRIQEFASVNDRPALGIKLRNRYRIDTALAALNAEFSSLPGFRSGDAEIVSWRESNRAFFGALRMEKLMMSLLIGVMFLVTAGNIYHSLRRGVQEKRSAIAVLRALGGGQREIQLVFVLEGGLMGLTGTFWGLSLGLLLVNHINSLFSFLELLSGWTAAFLNSLFGVQSLGGLAITPAAFYLSEVPVRILPMEIFLIAFFAISVSLLSAWGASRDVSGMNPSTILRYE</sequence>
<comment type="caution">
    <text evidence="10">The sequence shown here is derived from an EMBL/GenBank/DDBJ whole genome shotgun (WGS) entry which is preliminary data.</text>
</comment>
<feature type="transmembrane region" description="Helical" evidence="7">
    <location>
        <begin position="321"/>
        <end position="346"/>
    </location>
</feature>
<evidence type="ECO:0000313" key="11">
    <source>
        <dbReference type="Proteomes" id="UP000192343"/>
    </source>
</evidence>
<evidence type="ECO:0000313" key="10">
    <source>
        <dbReference type="EMBL" id="ORC34444.1"/>
    </source>
</evidence>
<evidence type="ECO:0000259" key="9">
    <source>
        <dbReference type="Pfam" id="PF12704"/>
    </source>
</evidence>
<evidence type="ECO:0000256" key="3">
    <source>
        <dbReference type="ARBA" id="ARBA00022475"/>
    </source>
</evidence>
<dbReference type="PANTHER" id="PTHR30489:SF0">
    <property type="entry name" value="LIPOPROTEIN-RELEASING SYSTEM TRANSMEMBRANE PROTEIN LOLE"/>
    <property type="match status" value="1"/>
</dbReference>
<feature type="transmembrane region" description="Helical" evidence="7">
    <location>
        <begin position="400"/>
        <end position="418"/>
    </location>
</feature>
<feature type="domain" description="ABC3 transporter permease C-terminal" evidence="8">
    <location>
        <begin position="278"/>
        <end position="427"/>
    </location>
</feature>
<name>A0A1Y1RXE6_9SPIO</name>
<comment type="subcellular location">
    <subcellularLocation>
        <location evidence="1">Cell membrane</location>
        <topology evidence="1">Multi-pass membrane protein</topology>
    </subcellularLocation>
</comment>
<evidence type="ECO:0000256" key="4">
    <source>
        <dbReference type="ARBA" id="ARBA00022692"/>
    </source>
</evidence>
<dbReference type="InterPro" id="IPR003838">
    <property type="entry name" value="ABC3_permease_C"/>
</dbReference>